<dbReference type="InterPro" id="IPR000979">
    <property type="entry name" value="Phosphodiesterase_MJ0936/Vps29"/>
</dbReference>
<comment type="similarity">
    <text evidence="1 2">Belongs to the metallophosphoesterase superfamily. YfcE family.</text>
</comment>
<organism evidence="4">
    <name type="scientific">Ammonifex degensii</name>
    <dbReference type="NCBI Taxonomy" id="42838"/>
    <lineage>
        <taxon>Bacteria</taxon>
        <taxon>Bacillati</taxon>
        <taxon>Bacillota</taxon>
        <taxon>Clostridia</taxon>
        <taxon>Thermoanaerobacterales</taxon>
        <taxon>Thermoanaerobacteraceae</taxon>
        <taxon>Ammonifex</taxon>
    </lineage>
</organism>
<accession>A0A7C1F319</accession>
<reference evidence="4" key="1">
    <citation type="journal article" date="2020" name="mSystems">
        <title>Genome- and Community-Level Interaction Insights into Carbon Utilization and Element Cycling Functions of Hydrothermarchaeota in Hydrothermal Sediment.</title>
        <authorList>
            <person name="Zhou Z."/>
            <person name="Liu Y."/>
            <person name="Xu W."/>
            <person name="Pan J."/>
            <person name="Luo Z.H."/>
            <person name="Li M."/>
        </authorList>
    </citation>
    <scope>NUCLEOTIDE SEQUENCE [LARGE SCALE GENOMIC DNA]</scope>
    <source>
        <strain evidence="4">SpSt-301</strain>
    </source>
</reference>
<evidence type="ECO:0000259" key="3">
    <source>
        <dbReference type="Pfam" id="PF12850"/>
    </source>
</evidence>
<dbReference type="InterPro" id="IPR024654">
    <property type="entry name" value="Calcineurin-like_PHP_lpxH"/>
</dbReference>
<dbReference type="GO" id="GO:0016787">
    <property type="term" value="F:hydrolase activity"/>
    <property type="evidence" value="ECO:0007669"/>
    <property type="project" value="UniProtKB-UniRule"/>
</dbReference>
<dbReference type="EC" id="3.1.4.-" evidence="2"/>
<dbReference type="Gene3D" id="3.60.21.10">
    <property type="match status" value="1"/>
</dbReference>
<dbReference type="AlphaFoldDB" id="A0A7C1F319"/>
<protein>
    <recommendedName>
        <fullName evidence="2">Phosphoesterase</fullName>
        <ecNumber evidence="2">3.1.4.-</ecNumber>
    </recommendedName>
</protein>
<comment type="caution">
    <text evidence="4">The sequence shown here is derived from an EMBL/GenBank/DDBJ whole genome shotgun (WGS) entry which is preliminary data.</text>
</comment>
<dbReference type="InterPro" id="IPR029052">
    <property type="entry name" value="Metallo-depent_PP-like"/>
</dbReference>
<dbReference type="EMBL" id="DSMV01000187">
    <property type="protein sequence ID" value="HDW51707.1"/>
    <property type="molecule type" value="Genomic_DNA"/>
</dbReference>
<dbReference type="SUPFAM" id="SSF56300">
    <property type="entry name" value="Metallo-dependent phosphatases"/>
    <property type="match status" value="1"/>
</dbReference>
<evidence type="ECO:0000256" key="2">
    <source>
        <dbReference type="RuleBase" id="RU362039"/>
    </source>
</evidence>
<dbReference type="GO" id="GO:0046872">
    <property type="term" value="F:metal ion binding"/>
    <property type="evidence" value="ECO:0007669"/>
    <property type="project" value="UniProtKB-KW"/>
</dbReference>
<comment type="cofactor">
    <cofactor evidence="2">
        <name>a divalent metal cation</name>
        <dbReference type="ChEBI" id="CHEBI:60240"/>
    </cofactor>
</comment>
<dbReference type="NCBIfam" id="TIGR00040">
    <property type="entry name" value="yfcE"/>
    <property type="match status" value="1"/>
</dbReference>
<dbReference type="PANTHER" id="PTHR11124">
    <property type="entry name" value="VACUOLAR SORTING PROTEIN VPS29"/>
    <property type="match status" value="1"/>
</dbReference>
<name>A0A7C1F319_9THEO</name>
<evidence type="ECO:0000313" key="4">
    <source>
        <dbReference type="EMBL" id="HDW51707.1"/>
    </source>
</evidence>
<feature type="domain" description="Calcineurin-like phosphoesterase" evidence="3">
    <location>
        <begin position="1"/>
        <end position="155"/>
    </location>
</feature>
<sequence length="186" mass="20990">MRVGLVSDTHGELQNLREAAKKLKEKWQVDLIAHLGDECEDVAALREVWRGKIIQVPGVYCHHYRDPAIANRVVREIAGYRILFSHTKEAHKNDLPDDPKPEVLVAQRAVAIVAYGHTHIPEITKGEGILWINPGHLKNEDKKGHKPSFAVLELKPEGVTAQLVDFFSGASFTEEFVPREELHISR</sequence>
<dbReference type="Pfam" id="PF12850">
    <property type="entry name" value="Metallophos_2"/>
    <property type="match status" value="1"/>
</dbReference>
<proteinExistence type="inferred from homology"/>
<keyword evidence="2" id="KW-0479">Metal-binding</keyword>
<evidence type="ECO:0000256" key="1">
    <source>
        <dbReference type="ARBA" id="ARBA00008950"/>
    </source>
</evidence>
<gene>
    <name evidence="4" type="ORF">ENQ35_03095</name>
</gene>